<dbReference type="AlphaFoldDB" id="A0A5N0T958"/>
<evidence type="ECO:0000256" key="4">
    <source>
        <dbReference type="ARBA" id="ARBA00009786"/>
    </source>
</evidence>
<name>A0A5N0T958_9GAMM</name>
<comment type="domain">
    <text evidence="12">The N-terminal region seems to be important for proper quaternary structure. The C-terminal region contains the substrate-binding site.</text>
</comment>
<dbReference type="Pfam" id="PF07085">
    <property type="entry name" value="DRTGG"/>
    <property type="match status" value="1"/>
</dbReference>
<evidence type="ECO:0000256" key="5">
    <source>
        <dbReference type="ARBA" id="ARBA00011643"/>
    </source>
</evidence>
<gene>
    <name evidence="15" type="ORF">F3N42_09720</name>
</gene>
<dbReference type="InterPro" id="IPR042113">
    <property type="entry name" value="P_AcTrfase_dom1"/>
</dbReference>
<dbReference type="Gene3D" id="3.40.1390.20">
    <property type="entry name" value="HprK N-terminal domain-like"/>
    <property type="match status" value="1"/>
</dbReference>
<feature type="domain" description="DRTGG" evidence="14">
    <location>
        <begin position="204"/>
        <end position="315"/>
    </location>
</feature>
<dbReference type="SUPFAM" id="SSF52540">
    <property type="entry name" value="P-loop containing nucleoside triphosphate hydrolases"/>
    <property type="match status" value="1"/>
</dbReference>
<dbReference type="EMBL" id="VYXP01000005">
    <property type="protein sequence ID" value="KAA9131583.1"/>
    <property type="molecule type" value="Genomic_DNA"/>
</dbReference>
<protein>
    <recommendedName>
        <fullName evidence="7 12">Phosphate acetyltransferase</fullName>
        <ecNumber evidence="6 12">2.3.1.8</ecNumber>
    </recommendedName>
    <alternativeName>
        <fullName evidence="11 12">Phosphotransacetylase</fullName>
    </alternativeName>
</protein>
<keyword evidence="10 12" id="KW-0012">Acyltransferase</keyword>
<dbReference type="Proteomes" id="UP000325372">
    <property type="component" value="Unassembled WGS sequence"/>
</dbReference>
<dbReference type="UniPathway" id="UPA00340">
    <property type="reaction ID" value="UER00459"/>
</dbReference>
<dbReference type="NCBIfam" id="TIGR00651">
    <property type="entry name" value="pta"/>
    <property type="match status" value="1"/>
</dbReference>
<dbReference type="PANTHER" id="PTHR43356">
    <property type="entry name" value="PHOSPHATE ACETYLTRANSFERASE"/>
    <property type="match status" value="1"/>
</dbReference>
<evidence type="ECO:0000256" key="12">
    <source>
        <dbReference type="PIRNR" id="PIRNR006107"/>
    </source>
</evidence>
<dbReference type="InterPro" id="IPR004614">
    <property type="entry name" value="P_AcTrfase"/>
</dbReference>
<comment type="similarity">
    <text evidence="3 12">In the C-terminal section; belongs to the phosphate acetyltransferase and butyryltransferase family.</text>
</comment>
<dbReference type="Gene3D" id="3.40.50.10750">
    <property type="entry name" value="Isocitrate/Isopropylmalate dehydrogenase-like"/>
    <property type="match status" value="1"/>
</dbReference>
<keyword evidence="16" id="KW-1185">Reference proteome</keyword>
<dbReference type="PANTHER" id="PTHR43356:SF3">
    <property type="entry name" value="PHOSPHATE ACETYLTRANSFERASE"/>
    <property type="match status" value="1"/>
</dbReference>
<evidence type="ECO:0000313" key="16">
    <source>
        <dbReference type="Proteomes" id="UP000325372"/>
    </source>
</evidence>
<evidence type="ECO:0000256" key="8">
    <source>
        <dbReference type="ARBA" id="ARBA00022490"/>
    </source>
</evidence>
<dbReference type="SUPFAM" id="SSF75138">
    <property type="entry name" value="HprK N-terminal domain-like"/>
    <property type="match status" value="1"/>
</dbReference>
<evidence type="ECO:0000256" key="3">
    <source>
        <dbReference type="ARBA" id="ARBA00008756"/>
    </source>
</evidence>
<dbReference type="InterPro" id="IPR028979">
    <property type="entry name" value="Ser_kin/Pase_Hpr-like_N_sf"/>
</dbReference>
<reference evidence="15 16" key="1">
    <citation type="submission" date="2019-09" db="EMBL/GenBank/DDBJ databases">
        <title>Wenzhouxiangella sp. Genome sequencing and assembly.</title>
        <authorList>
            <person name="Zhang R."/>
        </authorList>
    </citation>
    <scope>NUCLEOTIDE SEQUENCE [LARGE SCALE GENOMIC DNA]</scope>
    <source>
        <strain evidence="15 16">W260</strain>
    </source>
</reference>
<dbReference type="GO" id="GO:0008959">
    <property type="term" value="F:phosphate acetyltransferase activity"/>
    <property type="evidence" value="ECO:0007669"/>
    <property type="project" value="UniProtKB-EC"/>
</dbReference>
<keyword evidence="8 12" id="KW-0963">Cytoplasm</keyword>
<dbReference type="InterPro" id="IPR010766">
    <property type="entry name" value="DRTGG"/>
</dbReference>
<dbReference type="NCBIfam" id="NF007233">
    <property type="entry name" value="PRK09653.1"/>
    <property type="match status" value="1"/>
</dbReference>
<evidence type="ECO:0000256" key="2">
    <source>
        <dbReference type="ARBA" id="ARBA00004989"/>
    </source>
</evidence>
<comment type="caution">
    <text evidence="15">The sequence shown here is derived from an EMBL/GenBank/DDBJ whole genome shotgun (WGS) entry which is preliminary data.</text>
</comment>
<evidence type="ECO:0000313" key="15">
    <source>
        <dbReference type="EMBL" id="KAA9131583.1"/>
    </source>
</evidence>
<dbReference type="GO" id="GO:0005737">
    <property type="term" value="C:cytoplasm"/>
    <property type="evidence" value="ECO:0007669"/>
    <property type="project" value="UniProtKB-SubCell"/>
</dbReference>
<feature type="domain" description="Phosphate acetyl/butaryl transferase" evidence="13">
    <location>
        <begin position="362"/>
        <end position="679"/>
    </location>
</feature>
<dbReference type="Gene3D" id="3.40.50.10950">
    <property type="match status" value="1"/>
</dbReference>
<evidence type="ECO:0000256" key="9">
    <source>
        <dbReference type="ARBA" id="ARBA00022679"/>
    </source>
</evidence>
<dbReference type="RefSeq" id="WP_150864232.1">
    <property type="nucleotide sequence ID" value="NZ_VYXP01000005.1"/>
</dbReference>
<evidence type="ECO:0000259" key="13">
    <source>
        <dbReference type="Pfam" id="PF01515"/>
    </source>
</evidence>
<dbReference type="InterPro" id="IPR016475">
    <property type="entry name" value="P-Actrans_bac"/>
</dbReference>
<proteinExistence type="inferred from homology"/>
<dbReference type="Gene3D" id="3.40.50.300">
    <property type="entry name" value="P-loop containing nucleotide triphosphate hydrolases"/>
    <property type="match status" value="1"/>
</dbReference>
<dbReference type="Pfam" id="PF13500">
    <property type="entry name" value="AAA_26"/>
    <property type="match status" value="1"/>
</dbReference>
<keyword evidence="9 12" id="KW-0808">Transferase</keyword>
<dbReference type="FunFam" id="3.40.50.10750:FF:000001">
    <property type="entry name" value="Phosphate acetyltransferase"/>
    <property type="match status" value="1"/>
</dbReference>
<comment type="subunit">
    <text evidence="5">Homohexamer.</text>
</comment>
<dbReference type="SUPFAM" id="SSF53659">
    <property type="entry name" value="Isocitrate/Isopropylmalate dehydrogenase-like"/>
    <property type="match status" value="1"/>
</dbReference>
<dbReference type="EC" id="2.3.1.8" evidence="6 12"/>
<sequence length="683" mass="71828">MTRSLYITSPEGASGKSTVALGLTVLLGRTVGRVGIYRPVARAEDGSDYVLSLLLDQDGTDLAYEDCIGVTYQDVHDDPEAALATIVSRYHAVAERCDAVLVVGTDYTDVSGAVEFEINGRIAANLGSPVALVVHGHGRSAEEIARVVQQTSHELRQLHARPAAVFVNRCTPGQEAAVATALAGQNCVGILPEEPLLSAPELRQLAQAVDGELLSGDQALLARETRGLTVGAMTIPNLLDRIAEGTVVITPGDRADVLLALVSAHVSEGFPSLAGIILTGGLAPDPAVLRLAEGMGATLPVILSPHGTIETVSRCSATRGRLTRDNQLKVDTAVALFDAHVDAAALKSLLDLARTDVVTPLMFEYDLLERARALDRHIVLPEGDDDRILRAASTLLTRGVVRLTLLGDEPAIRSQAGELGVDISAARVVSPGDPAMVERFAKRYQALRAHKGVTPEAAWDAVQDVSCFGTMMILEGLADGMVSGAAHTTAHTITPALQLVRTAPGVSLVSSVFLMCLADRVLVYGDCAINPDPDASQLADIAISSAATASQFNIEPRIAMLSYSTGTSGRGEDVEKVREATRLVRERAPELVVDGPMQYDAAVDPDVARSKAPDSPVAGRATVLIFPDLNTGNNTYKAVQRSARAVAVGPVLQGLNRPVNDLSRGATVKDIINTVAITAIQAG</sequence>
<evidence type="ECO:0000256" key="7">
    <source>
        <dbReference type="ARBA" id="ARBA00021528"/>
    </source>
</evidence>
<comment type="catalytic activity">
    <reaction evidence="12">
        <text>acetyl-CoA + phosphate = acetyl phosphate + CoA</text>
        <dbReference type="Rhea" id="RHEA:19521"/>
        <dbReference type="ChEBI" id="CHEBI:22191"/>
        <dbReference type="ChEBI" id="CHEBI:43474"/>
        <dbReference type="ChEBI" id="CHEBI:57287"/>
        <dbReference type="ChEBI" id="CHEBI:57288"/>
        <dbReference type="EC" id="2.3.1.8"/>
    </reaction>
</comment>
<comment type="function">
    <text evidence="12">Involved in acetate metabolism.</text>
</comment>
<comment type="subcellular location">
    <subcellularLocation>
        <location evidence="1 12">Cytoplasm</location>
    </subcellularLocation>
</comment>
<evidence type="ECO:0000256" key="10">
    <source>
        <dbReference type="ARBA" id="ARBA00023315"/>
    </source>
</evidence>
<dbReference type="InterPro" id="IPR050500">
    <property type="entry name" value="Phos_Acetyltrans/Butyryltrans"/>
</dbReference>
<dbReference type="NCBIfam" id="NF004167">
    <property type="entry name" value="PRK05632.1"/>
    <property type="match status" value="1"/>
</dbReference>
<comment type="pathway">
    <text evidence="2 12">Metabolic intermediate biosynthesis; acetyl-CoA biosynthesis; acetyl-CoA from acetate: step 2/2.</text>
</comment>
<dbReference type="InterPro" id="IPR002505">
    <property type="entry name" value="PTA_PTB"/>
</dbReference>
<dbReference type="InterPro" id="IPR042112">
    <property type="entry name" value="P_AcTrfase_dom2"/>
</dbReference>
<dbReference type="InterPro" id="IPR027417">
    <property type="entry name" value="P-loop_NTPase"/>
</dbReference>
<organism evidence="15 16">
    <name type="scientific">Marinihelvus fidelis</name>
    <dbReference type="NCBI Taxonomy" id="2613842"/>
    <lineage>
        <taxon>Bacteria</taxon>
        <taxon>Pseudomonadati</taxon>
        <taxon>Pseudomonadota</taxon>
        <taxon>Gammaproteobacteria</taxon>
        <taxon>Chromatiales</taxon>
        <taxon>Wenzhouxiangellaceae</taxon>
        <taxon>Marinihelvus</taxon>
    </lineage>
</organism>
<comment type="similarity">
    <text evidence="4 12">In the N-terminal section; belongs to the CobB/CobQ family.</text>
</comment>
<dbReference type="GO" id="GO:0006085">
    <property type="term" value="P:acetyl-CoA biosynthetic process"/>
    <property type="evidence" value="ECO:0007669"/>
    <property type="project" value="UniProtKB-UniPathway"/>
</dbReference>
<dbReference type="Pfam" id="PF01515">
    <property type="entry name" value="PTA_PTB"/>
    <property type="match status" value="1"/>
</dbReference>
<dbReference type="PIRSF" id="PIRSF006107">
    <property type="entry name" value="PhpActrans_proteobac"/>
    <property type="match status" value="1"/>
</dbReference>
<evidence type="ECO:0000256" key="11">
    <source>
        <dbReference type="ARBA" id="ARBA00031108"/>
    </source>
</evidence>
<accession>A0A5N0T958</accession>
<evidence type="ECO:0000256" key="6">
    <source>
        <dbReference type="ARBA" id="ARBA00012707"/>
    </source>
</evidence>
<evidence type="ECO:0000259" key="14">
    <source>
        <dbReference type="Pfam" id="PF07085"/>
    </source>
</evidence>
<evidence type="ECO:0000256" key="1">
    <source>
        <dbReference type="ARBA" id="ARBA00004496"/>
    </source>
</evidence>